<accession>A0ABQ7WMS1</accession>
<organism evidence="1 2">
    <name type="scientific">Solanum tuberosum</name>
    <name type="common">Potato</name>
    <dbReference type="NCBI Taxonomy" id="4113"/>
    <lineage>
        <taxon>Eukaryota</taxon>
        <taxon>Viridiplantae</taxon>
        <taxon>Streptophyta</taxon>
        <taxon>Embryophyta</taxon>
        <taxon>Tracheophyta</taxon>
        <taxon>Spermatophyta</taxon>
        <taxon>Magnoliopsida</taxon>
        <taxon>eudicotyledons</taxon>
        <taxon>Gunneridae</taxon>
        <taxon>Pentapetalae</taxon>
        <taxon>asterids</taxon>
        <taxon>lamiids</taxon>
        <taxon>Solanales</taxon>
        <taxon>Solanaceae</taxon>
        <taxon>Solanoideae</taxon>
        <taxon>Solaneae</taxon>
        <taxon>Solanum</taxon>
    </lineage>
</organism>
<dbReference type="Proteomes" id="UP000826656">
    <property type="component" value="Unassembled WGS sequence"/>
</dbReference>
<sequence>MEEQLTMSSMKFEIDKFSGRNNLNIWKIHMMVLLWREGLIHAIDRKYPDDTSGSDKEKIE</sequence>
<comment type="caution">
    <text evidence="1">The sequence shown here is derived from an EMBL/GenBank/DDBJ whole genome shotgun (WGS) entry which is preliminary data.</text>
</comment>
<keyword evidence="2" id="KW-1185">Reference proteome</keyword>
<protein>
    <submittedName>
        <fullName evidence="1">Uncharacterized protein</fullName>
    </submittedName>
</protein>
<gene>
    <name evidence="1" type="ORF">KY290_001582</name>
</gene>
<proteinExistence type="predicted"/>
<reference evidence="1 2" key="1">
    <citation type="journal article" date="2021" name="bioRxiv">
        <title>Chromosome-scale and haplotype-resolved genome assembly of a tetraploid potato cultivar.</title>
        <authorList>
            <person name="Sun H."/>
            <person name="Jiao W.-B."/>
            <person name="Krause K."/>
            <person name="Campoy J.A."/>
            <person name="Goel M."/>
            <person name="Folz-Donahue K."/>
            <person name="Kukat C."/>
            <person name="Huettel B."/>
            <person name="Schneeberger K."/>
        </authorList>
    </citation>
    <scope>NUCLEOTIDE SEQUENCE [LARGE SCALE GENOMIC DNA]</scope>
    <source>
        <strain evidence="1">SolTubOtavaFocal</strain>
        <tissue evidence="1">Leaves</tissue>
    </source>
</reference>
<name>A0ABQ7WMS1_SOLTU</name>
<evidence type="ECO:0000313" key="2">
    <source>
        <dbReference type="Proteomes" id="UP000826656"/>
    </source>
</evidence>
<evidence type="ECO:0000313" key="1">
    <source>
        <dbReference type="EMBL" id="KAH0781984.1"/>
    </source>
</evidence>
<dbReference type="EMBL" id="JAIVGD010000001">
    <property type="protein sequence ID" value="KAH0781984.1"/>
    <property type="molecule type" value="Genomic_DNA"/>
</dbReference>